<accession>A0A1U7HPL0</accession>
<dbReference type="AlphaFoldDB" id="A0A1U7HPL0"/>
<evidence type="ECO:0000313" key="3">
    <source>
        <dbReference type="EMBL" id="OKH25533.1"/>
    </source>
</evidence>
<organism evidence="3 4">
    <name type="scientific">Hydrococcus rivularis NIES-593</name>
    <dbReference type="NCBI Taxonomy" id="1921803"/>
    <lineage>
        <taxon>Bacteria</taxon>
        <taxon>Bacillati</taxon>
        <taxon>Cyanobacteriota</taxon>
        <taxon>Cyanophyceae</taxon>
        <taxon>Pleurocapsales</taxon>
        <taxon>Hydrococcaceae</taxon>
        <taxon>Hydrococcus</taxon>
    </lineage>
</organism>
<keyword evidence="1" id="KW-0328">Glycosyltransferase</keyword>
<evidence type="ECO:0000313" key="4">
    <source>
        <dbReference type="Proteomes" id="UP000186868"/>
    </source>
</evidence>
<name>A0A1U7HPL0_9CYAN</name>
<dbReference type="NCBIfam" id="TIGR00696">
    <property type="entry name" value="wecG_tagA_cpsF"/>
    <property type="match status" value="1"/>
</dbReference>
<dbReference type="STRING" id="1921803.NIES593_04100"/>
<dbReference type="Pfam" id="PF03808">
    <property type="entry name" value="Glyco_tran_WecG"/>
    <property type="match status" value="1"/>
</dbReference>
<evidence type="ECO:0000256" key="2">
    <source>
        <dbReference type="ARBA" id="ARBA00022679"/>
    </source>
</evidence>
<comment type="caution">
    <text evidence="3">The sequence shown here is derived from an EMBL/GenBank/DDBJ whole genome shotgun (WGS) entry which is preliminary data.</text>
</comment>
<keyword evidence="2 3" id="KW-0808">Transferase</keyword>
<dbReference type="CDD" id="cd06533">
    <property type="entry name" value="Glyco_transf_WecG_TagA"/>
    <property type="match status" value="1"/>
</dbReference>
<dbReference type="GO" id="GO:0016758">
    <property type="term" value="F:hexosyltransferase activity"/>
    <property type="evidence" value="ECO:0007669"/>
    <property type="project" value="TreeGrafter"/>
</dbReference>
<dbReference type="RefSeq" id="WP_073598378.1">
    <property type="nucleotide sequence ID" value="NZ_MRCB01000003.1"/>
</dbReference>
<evidence type="ECO:0000256" key="1">
    <source>
        <dbReference type="ARBA" id="ARBA00022676"/>
    </source>
</evidence>
<gene>
    <name evidence="3" type="ORF">NIES593_04100</name>
</gene>
<keyword evidence="4" id="KW-1185">Reference proteome</keyword>
<sequence length="262" mass="30169">MLNPDLEHKLIIGTRIDATTYEDACDRIQTWATNQTSCYIVAANVHVVMTGYWQRNYQKIINNAALVTPDGMPLVWAMRLLGVKRQSRVYGPDLMLAWCDRAAKYGIPIFLYGGTEAMLAKLQNNLERRFPRLTIAGSYAPPFRPLTPEEEALDRERIQATGAKVVFVGLGCPKQEEWMSRQQGKLKAVMVGIGAAFSFHSGEVAQAPRWMMRLGWEWLYRLAREPKRLWRRYLINNPTFSILFGLQLLDRWIGIRSHRQQI</sequence>
<dbReference type="InterPro" id="IPR004629">
    <property type="entry name" value="WecG_TagA_CpsF"/>
</dbReference>
<proteinExistence type="predicted"/>
<dbReference type="Proteomes" id="UP000186868">
    <property type="component" value="Unassembled WGS sequence"/>
</dbReference>
<dbReference type="PANTHER" id="PTHR34136:SF1">
    <property type="entry name" value="UDP-N-ACETYL-D-MANNOSAMINURONIC ACID TRANSFERASE"/>
    <property type="match status" value="1"/>
</dbReference>
<dbReference type="EMBL" id="MRCB01000003">
    <property type="protein sequence ID" value="OKH25533.1"/>
    <property type="molecule type" value="Genomic_DNA"/>
</dbReference>
<dbReference type="OrthoDB" id="9771846at2"/>
<dbReference type="PANTHER" id="PTHR34136">
    <property type="match status" value="1"/>
</dbReference>
<protein>
    <submittedName>
        <fullName evidence="3">Glycosyltransferase</fullName>
    </submittedName>
</protein>
<reference evidence="3 4" key="1">
    <citation type="submission" date="2016-11" db="EMBL/GenBank/DDBJ databases">
        <title>Draft Genome Sequences of Nine Cyanobacterial Strains from Diverse Habitats.</title>
        <authorList>
            <person name="Zhu T."/>
            <person name="Hou S."/>
            <person name="Lu X."/>
            <person name="Hess W.R."/>
        </authorList>
    </citation>
    <scope>NUCLEOTIDE SEQUENCE [LARGE SCALE GENOMIC DNA]</scope>
    <source>
        <strain evidence="3 4">NIES-593</strain>
    </source>
</reference>